<dbReference type="InterPro" id="IPR036236">
    <property type="entry name" value="Znf_C2H2_sf"/>
</dbReference>
<dbReference type="GO" id="GO:0008270">
    <property type="term" value="F:zinc ion binding"/>
    <property type="evidence" value="ECO:0007669"/>
    <property type="project" value="UniProtKB-KW"/>
</dbReference>
<evidence type="ECO:0000259" key="6">
    <source>
        <dbReference type="PROSITE" id="PS50157"/>
    </source>
</evidence>
<dbReference type="GO" id="GO:0005634">
    <property type="term" value="C:nucleus"/>
    <property type="evidence" value="ECO:0007669"/>
    <property type="project" value="TreeGrafter"/>
</dbReference>
<evidence type="ECO:0000256" key="2">
    <source>
        <dbReference type="ARBA" id="ARBA00022737"/>
    </source>
</evidence>
<dbReference type="SUPFAM" id="SSF57667">
    <property type="entry name" value="beta-beta-alpha zinc fingers"/>
    <property type="match status" value="2"/>
</dbReference>
<evidence type="ECO:0000313" key="8">
    <source>
        <dbReference type="Proteomes" id="UP000290540"/>
    </source>
</evidence>
<keyword evidence="3 5" id="KW-0863">Zinc-finger</keyword>
<dbReference type="Gene3D" id="3.30.160.60">
    <property type="entry name" value="Classic Zinc Finger"/>
    <property type="match status" value="2"/>
</dbReference>
<evidence type="ECO:0000256" key="1">
    <source>
        <dbReference type="ARBA" id="ARBA00022723"/>
    </source>
</evidence>
<dbReference type="GO" id="GO:0000977">
    <property type="term" value="F:RNA polymerase II transcription regulatory region sequence-specific DNA binding"/>
    <property type="evidence" value="ECO:0007669"/>
    <property type="project" value="TreeGrafter"/>
</dbReference>
<protein>
    <recommendedName>
        <fullName evidence="6">C2H2-type domain-containing protein</fullName>
    </recommendedName>
</protein>
<dbReference type="PROSITE" id="PS00028">
    <property type="entry name" value="ZINC_FINGER_C2H2_1"/>
    <property type="match status" value="3"/>
</dbReference>
<evidence type="ECO:0000256" key="5">
    <source>
        <dbReference type="PROSITE-ProRule" id="PRU00042"/>
    </source>
</evidence>
<comment type="caution">
    <text evidence="7">The sequence shown here is derived from an EMBL/GenBank/DDBJ whole genome shotgun (WGS) entry which is preliminary data.</text>
</comment>
<dbReference type="PROSITE" id="PS50157">
    <property type="entry name" value="ZINC_FINGER_C2H2_2"/>
    <property type="match status" value="1"/>
</dbReference>
<dbReference type="InterPro" id="IPR013087">
    <property type="entry name" value="Znf_C2H2_type"/>
</dbReference>
<keyword evidence="1" id="KW-0479">Metal-binding</keyword>
<reference evidence="7 8" key="1">
    <citation type="submission" date="2016-12" db="EMBL/GenBank/DDBJ databases">
        <title>Draft genome sequence of Fusarium oxysporum causing rot on Narcissus.</title>
        <authorList>
            <person name="Armitage A.D."/>
            <person name="Taylor A."/>
            <person name="Clarkson J.P."/>
            <person name="Harrison R.J."/>
            <person name="Jackson A.C."/>
        </authorList>
    </citation>
    <scope>NUCLEOTIDE SEQUENCE [LARGE SCALE GENOMIC DNA]</scope>
    <source>
        <strain evidence="7 8">N139</strain>
    </source>
</reference>
<sequence length="270" mass="31260">MPPHYDFQCGTCLKTFPAGWKARDNHCRMTGHSIPNFECETCPRWFRSQGACDQHMNDLNHWPFECSICDETWPTEEECTDHESEIHLYCADCQRTFQNLNNIKMVKGLVDCEISTSIQCLFCQANYTTATGVTHHVESEGCPAASNLNRDQIYRFIRSKDPNGVISKKLLEWHGSYECEVNEQSWNGYAYECYLCNREFRRLSSLNQHVNSPTHQQAIYHCPNRACRKDFKSLAGFVNHLQSESCGLLRFDQVQDSFGELIRGNRLISF</sequence>
<name>A0A4Q2UVA9_FUSOX</name>
<gene>
    <name evidence="7" type="ORF">BFJ63_vAg18850</name>
</gene>
<dbReference type="Pfam" id="PF12874">
    <property type="entry name" value="zf-met"/>
    <property type="match status" value="2"/>
</dbReference>
<dbReference type="Proteomes" id="UP000290540">
    <property type="component" value="Unassembled WGS sequence"/>
</dbReference>
<dbReference type="PANTHER" id="PTHR24409:SF356">
    <property type="entry name" value="C2H2 FINGER DOMAIN TRANSCRIPTION FACTOR (EUROFUNG)"/>
    <property type="match status" value="1"/>
</dbReference>
<evidence type="ECO:0000313" key="7">
    <source>
        <dbReference type="EMBL" id="RYC78275.1"/>
    </source>
</evidence>
<evidence type="ECO:0000256" key="4">
    <source>
        <dbReference type="ARBA" id="ARBA00022833"/>
    </source>
</evidence>
<feature type="domain" description="C2H2-type" evidence="6">
    <location>
        <begin position="191"/>
        <end position="215"/>
    </location>
</feature>
<dbReference type="AlphaFoldDB" id="A0A4Q2UVA9"/>
<dbReference type="GO" id="GO:0000981">
    <property type="term" value="F:DNA-binding transcription factor activity, RNA polymerase II-specific"/>
    <property type="evidence" value="ECO:0007669"/>
    <property type="project" value="TreeGrafter"/>
</dbReference>
<dbReference type="SMART" id="SM00355">
    <property type="entry name" value="ZnF_C2H2"/>
    <property type="match status" value="4"/>
</dbReference>
<keyword evidence="2" id="KW-0677">Repeat</keyword>
<accession>A0A4Q2UVA9</accession>
<dbReference type="EMBL" id="MQTW01001273">
    <property type="protein sequence ID" value="RYC78275.1"/>
    <property type="molecule type" value="Genomic_DNA"/>
</dbReference>
<proteinExistence type="predicted"/>
<keyword evidence="4" id="KW-0862">Zinc</keyword>
<dbReference type="PANTHER" id="PTHR24409">
    <property type="entry name" value="ZINC FINGER PROTEIN 142"/>
    <property type="match status" value="1"/>
</dbReference>
<evidence type="ECO:0000256" key="3">
    <source>
        <dbReference type="ARBA" id="ARBA00022771"/>
    </source>
</evidence>
<organism evidence="7 8">
    <name type="scientific">Fusarium oxysporum f. sp. narcissi</name>
    <dbReference type="NCBI Taxonomy" id="451672"/>
    <lineage>
        <taxon>Eukaryota</taxon>
        <taxon>Fungi</taxon>
        <taxon>Dikarya</taxon>
        <taxon>Ascomycota</taxon>
        <taxon>Pezizomycotina</taxon>
        <taxon>Sordariomycetes</taxon>
        <taxon>Hypocreomycetidae</taxon>
        <taxon>Hypocreales</taxon>
        <taxon>Nectriaceae</taxon>
        <taxon>Fusarium</taxon>
        <taxon>Fusarium oxysporum species complex</taxon>
    </lineage>
</organism>